<dbReference type="FunFam" id="3.40.190.10:FF:000035">
    <property type="entry name" value="Molybdate ABC transporter substrate-binding protein"/>
    <property type="match status" value="1"/>
</dbReference>
<organism evidence="7 8">
    <name type="scientific">Butyricicoccus pullicaecorum</name>
    <dbReference type="NCBI Taxonomy" id="501571"/>
    <lineage>
        <taxon>Bacteria</taxon>
        <taxon>Bacillati</taxon>
        <taxon>Bacillota</taxon>
        <taxon>Clostridia</taxon>
        <taxon>Eubacteriales</taxon>
        <taxon>Butyricicoccaceae</taxon>
        <taxon>Butyricicoccus</taxon>
    </lineage>
</organism>
<accession>A0A1Y4LCV5</accession>
<feature type="binding site" evidence="5">
    <location>
        <position position="181"/>
    </location>
    <ligand>
        <name>molybdate</name>
        <dbReference type="ChEBI" id="CHEBI:36264"/>
    </ligand>
</feature>
<evidence type="ECO:0000313" key="8">
    <source>
        <dbReference type="Proteomes" id="UP000195897"/>
    </source>
</evidence>
<evidence type="ECO:0000256" key="2">
    <source>
        <dbReference type="ARBA" id="ARBA00022505"/>
    </source>
</evidence>
<dbReference type="PIRSF" id="PIRSF004846">
    <property type="entry name" value="ModA"/>
    <property type="match status" value="1"/>
</dbReference>
<dbReference type="EMBL" id="NFKK01000003">
    <property type="protein sequence ID" value="OUP53700.1"/>
    <property type="molecule type" value="Genomic_DNA"/>
</dbReference>
<evidence type="ECO:0000256" key="5">
    <source>
        <dbReference type="PIRSR" id="PIRSR004846-1"/>
    </source>
</evidence>
<protein>
    <submittedName>
        <fullName evidence="7">Molybdate ABC transporter substrate-binding protein</fullName>
    </submittedName>
</protein>
<sequence length="266" mass="28013">MKKRLAVLCLAAMTLTACGNSNTQTDDASNAAASTDPTEVTVFAAASLTESLNQIKEVYESEHPEVELVYNFDSSGTLQTQIEEGAVCDLFISAGQKQMDGLGDLVKSDSRVDLLENTVVLVAPKGAENAPASFEDLANVSSIALGNSDVPVGQYSEEILKYMGLWDGLNADGKITFGSNVKEVTSQVAAAAVDCGIVYRTDAASEPEIEVVATAPAESYSPAIYPAAVLTNATQAEEAQAFLDYLKTDKAMDVFASVGFSRPDEA</sequence>
<feature type="binding site" evidence="5">
    <location>
        <position position="199"/>
    </location>
    <ligand>
        <name>molybdate</name>
        <dbReference type="ChEBI" id="CHEBI:36264"/>
    </ligand>
</feature>
<gene>
    <name evidence="7" type="ORF">B5F17_03700</name>
</gene>
<dbReference type="NCBIfam" id="TIGR01256">
    <property type="entry name" value="modA"/>
    <property type="match status" value="1"/>
</dbReference>
<keyword evidence="2 5" id="KW-0500">Molybdenum</keyword>
<comment type="caution">
    <text evidence="7">The sequence shown here is derived from an EMBL/GenBank/DDBJ whole genome shotgun (WGS) entry which is preliminary data.</text>
</comment>
<feature type="binding site" evidence="5">
    <location>
        <position position="75"/>
    </location>
    <ligand>
        <name>molybdate</name>
        <dbReference type="ChEBI" id="CHEBI:36264"/>
    </ligand>
</feature>
<evidence type="ECO:0000256" key="6">
    <source>
        <dbReference type="SAM" id="SignalP"/>
    </source>
</evidence>
<keyword evidence="4 6" id="KW-0732">Signal</keyword>
<reference evidence="8" key="1">
    <citation type="submission" date="2017-04" db="EMBL/GenBank/DDBJ databases">
        <title>Function of individual gut microbiota members based on whole genome sequencing of pure cultures obtained from chicken caecum.</title>
        <authorList>
            <person name="Medvecky M."/>
            <person name="Cejkova D."/>
            <person name="Polansky O."/>
            <person name="Karasova D."/>
            <person name="Kubasova T."/>
            <person name="Cizek A."/>
            <person name="Rychlik I."/>
        </authorList>
    </citation>
    <scope>NUCLEOTIDE SEQUENCE [LARGE SCALE GENOMIC DNA]</scope>
    <source>
        <strain evidence="8">An180</strain>
    </source>
</reference>
<evidence type="ECO:0000256" key="4">
    <source>
        <dbReference type="ARBA" id="ARBA00022729"/>
    </source>
</evidence>
<dbReference type="Pfam" id="PF13531">
    <property type="entry name" value="SBP_bac_11"/>
    <property type="match status" value="1"/>
</dbReference>
<name>A0A1Y4LCV5_9FIRM</name>
<dbReference type="GO" id="GO:1901359">
    <property type="term" value="F:tungstate binding"/>
    <property type="evidence" value="ECO:0007669"/>
    <property type="project" value="UniProtKB-ARBA"/>
</dbReference>
<dbReference type="Proteomes" id="UP000195897">
    <property type="component" value="Unassembled WGS sequence"/>
</dbReference>
<dbReference type="PANTHER" id="PTHR30632">
    <property type="entry name" value="MOLYBDATE-BINDING PERIPLASMIC PROTEIN"/>
    <property type="match status" value="1"/>
</dbReference>
<dbReference type="PROSITE" id="PS51257">
    <property type="entry name" value="PROKAR_LIPOPROTEIN"/>
    <property type="match status" value="1"/>
</dbReference>
<dbReference type="InterPro" id="IPR005950">
    <property type="entry name" value="ModA"/>
</dbReference>
<dbReference type="AlphaFoldDB" id="A0A1Y4LCV5"/>
<feature type="signal peptide" evidence="6">
    <location>
        <begin position="1"/>
        <end position="19"/>
    </location>
</feature>
<proteinExistence type="inferred from homology"/>
<dbReference type="GO" id="GO:0046872">
    <property type="term" value="F:metal ion binding"/>
    <property type="evidence" value="ECO:0007669"/>
    <property type="project" value="UniProtKB-KW"/>
</dbReference>
<dbReference type="Gene3D" id="3.40.190.10">
    <property type="entry name" value="Periplasmic binding protein-like II"/>
    <property type="match status" value="2"/>
</dbReference>
<dbReference type="PANTHER" id="PTHR30632:SF0">
    <property type="entry name" value="SULFATE-BINDING PROTEIN"/>
    <property type="match status" value="1"/>
</dbReference>
<dbReference type="SUPFAM" id="SSF53850">
    <property type="entry name" value="Periplasmic binding protein-like II"/>
    <property type="match status" value="1"/>
</dbReference>
<evidence type="ECO:0000256" key="3">
    <source>
        <dbReference type="ARBA" id="ARBA00022723"/>
    </source>
</evidence>
<evidence type="ECO:0000313" key="7">
    <source>
        <dbReference type="EMBL" id="OUP53700.1"/>
    </source>
</evidence>
<dbReference type="RefSeq" id="WP_087370965.1">
    <property type="nucleotide sequence ID" value="NZ_NFKK01000003.1"/>
</dbReference>
<evidence type="ECO:0000256" key="1">
    <source>
        <dbReference type="ARBA" id="ARBA00009175"/>
    </source>
</evidence>
<keyword evidence="3 5" id="KW-0479">Metal-binding</keyword>
<feature type="chain" id="PRO_5039159234" evidence="6">
    <location>
        <begin position="20"/>
        <end position="266"/>
    </location>
</feature>
<dbReference type="GO" id="GO:0015689">
    <property type="term" value="P:molybdate ion transport"/>
    <property type="evidence" value="ECO:0007669"/>
    <property type="project" value="InterPro"/>
</dbReference>
<comment type="similarity">
    <text evidence="1">Belongs to the bacterial solute-binding protein ModA family.</text>
</comment>
<dbReference type="GO" id="GO:0030973">
    <property type="term" value="F:molybdate ion binding"/>
    <property type="evidence" value="ECO:0007669"/>
    <property type="project" value="TreeGrafter"/>
</dbReference>
<feature type="binding site" evidence="5">
    <location>
        <position position="47"/>
    </location>
    <ligand>
        <name>molybdate</name>
        <dbReference type="ChEBI" id="CHEBI:36264"/>
    </ligand>
</feature>
<dbReference type="InterPro" id="IPR050682">
    <property type="entry name" value="ModA/WtpA"/>
</dbReference>